<name>A0ACC1XDZ1_MELAZ</name>
<proteinExistence type="predicted"/>
<keyword evidence="2" id="KW-1185">Reference proteome</keyword>
<organism evidence="1 2">
    <name type="scientific">Melia azedarach</name>
    <name type="common">Chinaberry tree</name>
    <dbReference type="NCBI Taxonomy" id="155640"/>
    <lineage>
        <taxon>Eukaryota</taxon>
        <taxon>Viridiplantae</taxon>
        <taxon>Streptophyta</taxon>
        <taxon>Embryophyta</taxon>
        <taxon>Tracheophyta</taxon>
        <taxon>Spermatophyta</taxon>
        <taxon>Magnoliopsida</taxon>
        <taxon>eudicotyledons</taxon>
        <taxon>Gunneridae</taxon>
        <taxon>Pentapetalae</taxon>
        <taxon>rosids</taxon>
        <taxon>malvids</taxon>
        <taxon>Sapindales</taxon>
        <taxon>Meliaceae</taxon>
        <taxon>Melia</taxon>
    </lineage>
</organism>
<comment type="caution">
    <text evidence="1">The sequence shown here is derived from an EMBL/GenBank/DDBJ whole genome shotgun (WGS) entry which is preliminary data.</text>
</comment>
<reference evidence="1 2" key="1">
    <citation type="journal article" date="2023" name="Science">
        <title>Complex scaffold remodeling in plant triterpene biosynthesis.</title>
        <authorList>
            <person name="De La Pena R."/>
            <person name="Hodgson H."/>
            <person name="Liu J.C."/>
            <person name="Stephenson M.J."/>
            <person name="Martin A.C."/>
            <person name="Owen C."/>
            <person name="Harkess A."/>
            <person name="Leebens-Mack J."/>
            <person name="Jimenez L.E."/>
            <person name="Osbourn A."/>
            <person name="Sattely E.S."/>
        </authorList>
    </citation>
    <scope>NUCLEOTIDE SEQUENCE [LARGE SCALE GENOMIC DNA]</scope>
    <source>
        <strain evidence="2">cv. JPN11</strain>
        <tissue evidence="1">Leaf</tissue>
    </source>
</reference>
<dbReference type="Proteomes" id="UP001164539">
    <property type="component" value="Chromosome 10"/>
</dbReference>
<evidence type="ECO:0000313" key="1">
    <source>
        <dbReference type="EMBL" id="KAJ4709627.1"/>
    </source>
</evidence>
<evidence type="ECO:0000313" key="2">
    <source>
        <dbReference type="Proteomes" id="UP001164539"/>
    </source>
</evidence>
<sequence>MTVEDKLGVSSGEDGGTDKFPIGMRVLAVDDDPICLKVLESLLRKCQYQVTITNQAITALKMLRENRNKYDLVISDVNMPDMDGFKLLELVGLEMDLPVIMLSAHSDTKLVMKGITHGACDYLLKPVRIEELKNIWQHVIRRKKIDPKDQNKSPSQENTRAEAGESGQGATSTGYSDQNGKSNRKRKDQNEDEDEEVDDDGQENEDSTTQKKPRVVWSVELHRKFVNAVNQLGLDKAVPKKILDLMNVDGLTRENVASHLQKYRLYLKRISNVATQQGGMVAALGSKDSSYLRMGSLDGFGDFHSLNSSGRISSPTLSSYTPGGMLGRLNSTAGLTIHGIASSGMIQPGHSQTLNNSFNTFGKIQQAILPANPSSSMFQGVTQLPQSKSSTHIGGDFNHINDPTAFTAARVTLGSSSSCVSSASSNPLMFQANPQQAQSRGPFGNPSSLNVTSLNPETFDIGVRGSSNFLDHSRCDDSWQSAVQLPKFPSNSLPLSESFSHGRHITSNPLDISSSMPTSTPLEDSRADMSCQAGLIGNVVQNYTSKQPWEEHRQDYNNQNLNNSFSAVNSLASSNCTMGPFSQSMNQNNAPYTVQHTDVEKTSLEMKQRSNDDYLLEQSKSPDGFIQNNYDSLDDIMSAMIKRDPSETLLMDGELGFDAYSLGSCM</sequence>
<dbReference type="EMBL" id="CM051403">
    <property type="protein sequence ID" value="KAJ4709627.1"/>
    <property type="molecule type" value="Genomic_DNA"/>
</dbReference>
<accession>A0ACC1XDZ1</accession>
<protein>
    <submittedName>
        <fullName evidence="1">Two-component response regulator</fullName>
    </submittedName>
</protein>
<gene>
    <name evidence="1" type="ORF">OWV82_019392</name>
</gene>